<keyword evidence="2" id="KW-1185">Reference proteome</keyword>
<reference evidence="1 2" key="1">
    <citation type="submission" date="2018-03" db="EMBL/GenBank/DDBJ databases">
        <title>Genomic Encyclopedia of Archaeal and Bacterial Type Strains, Phase II (KMG-II): from individual species to whole genera.</title>
        <authorList>
            <person name="Goeker M."/>
        </authorList>
    </citation>
    <scope>NUCLEOTIDE SEQUENCE [LARGE SCALE GENOMIC DNA]</scope>
    <source>
        <strain evidence="1 2">DSM 100214</strain>
    </source>
</reference>
<organism evidence="1 2">
    <name type="scientific">Dysgonomonas alginatilytica</name>
    <dbReference type="NCBI Taxonomy" id="1605892"/>
    <lineage>
        <taxon>Bacteria</taxon>
        <taxon>Pseudomonadati</taxon>
        <taxon>Bacteroidota</taxon>
        <taxon>Bacteroidia</taxon>
        <taxon>Bacteroidales</taxon>
        <taxon>Dysgonomonadaceae</taxon>
        <taxon>Dysgonomonas</taxon>
    </lineage>
</organism>
<comment type="caution">
    <text evidence="1">The sequence shown here is derived from an EMBL/GenBank/DDBJ whole genome shotgun (WGS) entry which is preliminary data.</text>
</comment>
<dbReference type="EMBL" id="QICL01000001">
    <property type="protein sequence ID" value="PXV69162.1"/>
    <property type="molecule type" value="Genomic_DNA"/>
</dbReference>
<dbReference type="Pfam" id="PF11066">
    <property type="entry name" value="DUF2867"/>
    <property type="match status" value="1"/>
</dbReference>
<dbReference type="AlphaFoldDB" id="A0A2V3PVK6"/>
<protein>
    <submittedName>
        <fullName evidence="1">Uncharacterized protein DUF2867</fullName>
    </submittedName>
</protein>
<accession>A0A2V3PVK6</accession>
<dbReference type="OrthoDB" id="7058586at2"/>
<gene>
    <name evidence="1" type="ORF">CLV62_101431</name>
</gene>
<dbReference type="RefSeq" id="WP_110309116.1">
    <property type="nucleotide sequence ID" value="NZ_QICL01000001.1"/>
</dbReference>
<evidence type="ECO:0000313" key="1">
    <source>
        <dbReference type="EMBL" id="PXV69162.1"/>
    </source>
</evidence>
<evidence type="ECO:0000313" key="2">
    <source>
        <dbReference type="Proteomes" id="UP000247973"/>
    </source>
</evidence>
<dbReference type="InterPro" id="IPR021295">
    <property type="entry name" value="DUF2867"/>
</dbReference>
<proteinExistence type="predicted"/>
<dbReference type="Proteomes" id="UP000247973">
    <property type="component" value="Unassembled WGS sequence"/>
</dbReference>
<sequence>MKIRKFQIQEADLIYKYLPANYIECLQCNFSSRKKVSSDDIMIAFWTDSPQWVERLFKLRNLLVKPFGIQGGNNDSRHKLEKSIRTGGTYKFMSISEKSDEETILCANDKHLVMYLSIKVKELNERDKDVTVSTLVKFHNLLGRVYFSIIYPFHYIIVRSMLKSVLKKFENQP</sequence>
<name>A0A2V3PVK6_9BACT</name>